<proteinExistence type="predicted"/>
<protein>
    <submittedName>
        <fullName evidence="1">STAS/SEC14 domain-containing protein</fullName>
    </submittedName>
</protein>
<keyword evidence="2" id="KW-1185">Reference proteome</keyword>
<gene>
    <name evidence="1" type="ORF">SM116_18080</name>
</gene>
<dbReference type="Gene3D" id="3.40.50.10600">
    <property type="entry name" value="SpoIIaa-like domains"/>
    <property type="match status" value="1"/>
</dbReference>
<organism evidence="1 2">
    <name type="scientific">Microbacterium rhizosphaerae</name>
    <dbReference type="NCBI Taxonomy" id="1678237"/>
    <lineage>
        <taxon>Bacteria</taxon>
        <taxon>Bacillati</taxon>
        <taxon>Actinomycetota</taxon>
        <taxon>Actinomycetes</taxon>
        <taxon>Micrococcales</taxon>
        <taxon>Microbacteriaceae</taxon>
        <taxon>Microbacterium</taxon>
    </lineage>
</organism>
<evidence type="ECO:0000313" key="2">
    <source>
        <dbReference type="Proteomes" id="UP001323798"/>
    </source>
</evidence>
<name>A0ABZ0SN51_9MICO</name>
<accession>A0ABZ0SN51</accession>
<evidence type="ECO:0000313" key="1">
    <source>
        <dbReference type="EMBL" id="WPR89644.1"/>
    </source>
</evidence>
<reference evidence="1 2" key="1">
    <citation type="submission" date="2023-11" db="EMBL/GenBank/DDBJ databases">
        <title>Genome sequence of Microbacterium rhizosphaerae KACC 19337.</title>
        <authorList>
            <person name="Choi H."/>
            <person name="Kim S."/>
            <person name="Kim Y."/>
            <person name="Kwon S.-W."/>
            <person name="Heo J."/>
        </authorList>
    </citation>
    <scope>NUCLEOTIDE SEQUENCE [LARGE SCALE GENOMIC DNA]</scope>
    <source>
        <strain evidence="1 2">KACC 19337</strain>
    </source>
</reference>
<dbReference type="EMBL" id="CP139368">
    <property type="protein sequence ID" value="WPR89644.1"/>
    <property type="molecule type" value="Genomic_DNA"/>
</dbReference>
<dbReference type="Proteomes" id="UP001323798">
    <property type="component" value="Chromosome"/>
</dbReference>
<dbReference type="SUPFAM" id="SSF52091">
    <property type="entry name" value="SpoIIaa-like"/>
    <property type="match status" value="1"/>
</dbReference>
<dbReference type="InterPro" id="IPR021866">
    <property type="entry name" value="SpoIIAA-like"/>
</dbReference>
<dbReference type="InterPro" id="IPR036513">
    <property type="entry name" value="STAS_dom_sf"/>
</dbReference>
<sequence length="132" mass="14062">MAITTIPDLPAGTLGFQASGVVSADDYRTVFDPAIKAAAADHTKVNLIYVLGDDFHRYSLGAMWQDMMLEGMPHETWGRVALVTDHSGLAEMIHLLAFLFPGELRIFALAKQSDAVEWASGLVTGDAAAAAG</sequence>
<dbReference type="Pfam" id="PF11964">
    <property type="entry name" value="SpoIIAA-like"/>
    <property type="match status" value="1"/>
</dbReference>
<dbReference type="RefSeq" id="WP_320942358.1">
    <property type="nucleotide sequence ID" value="NZ_BAABEU010000003.1"/>
</dbReference>
<dbReference type="InterPro" id="IPR038396">
    <property type="entry name" value="SpoIIAA-like_sf"/>
</dbReference>